<proteinExistence type="inferred from homology"/>
<dbReference type="InterPro" id="IPR036412">
    <property type="entry name" value="HAD-like_sf"/>
</dbReference>
<dbReference type="EMBL" id="CP001631">
    <property type="protein sequence ID" value="ACU54829.1"/>
    <property type="molecule type" value="Genomic_DNA"/>
</dbReference>
<dbReference type="FunFam" id="3.40.50.1000:FF:000025">
    <property type="entry name" value="HAD hydrolase, family IB"/>
    <property type="match status" value="1"/>
</dbReference>
<dbReference type="eggNOG" id="COG0560">
    <property type="taxonomic scope" value="Bacteria"/>
</dbReference>
<dbReference type="GO" id="GO:0016787">
    <property type="term" value="F:hydrolase activity"/>
    <property type="evidence" value="ECO:0007669"/>
    <property type="project" value="UniProtKB-KW"/>
</dbReference>
<protein>
    <submittedName>
        <fullName evidence="6">HAD-superfamily subfamily IB hydrolase, TIGR01490</fullName>
    </submittedName>
</protein>
<accession>C7M1T2</accession>
<dbReference type="InterPro" id="IPR050582">
    <property type="entry name" value="HAD-like_SerB"/>
</dbReference>
<organism evidence="6 7">
    <name type="scientific">Acidimicrobium ferrooxidans (strain DSM 10331 / JCM 15462 / NBRC 103882 / ICP)</name>
    <dbReference type="NCBI Taxonomy" id="525909"/>
    <lineage>
        <taxon>Bacteria</taxon>
        <taxon>Bacillati</taxon>
        <taxon>Actinomycetota</taxon>
        <taxon>Acidimicrobiia</taxon>
        <taxon>Acidimicrobiales</taxon>
        <taxon>Acidimicrobiaceae</taxon>
        <taxon>Acidimicrobium</taxon>
    </lineage>
</organism>
<keyword evidence="3 6" id="KW-0378">Hydrolase</keyword>
<evidence type="ECO:0000256" key="5">
    <source>
        <dbReference type="SAM" id="Phobius"/>
    </source>
</evidence>
<dbReference type="PANTHER" id="PTHR43344">
    <property type="entry name" value="PHOSPHOSERINE PHOSPHATASE"/>
    <property type="match status" value="1"/>
</dbReference>
<dbReference type="OrthoDB" id="25607at2"/>
<keyword evidence="2" id="KW-0479">Metal-binding</keyword>
<evidence type="ECO:0000256" key="1">
    <source>
        <dbReference type="ARBA" id="ARBA00009184"/>
    </source>
</evidence>
<dbReference type="Proteomes" id="UP000000771">
    <property type="component" value="Chromosome"/>
</dbReference>
<dbReference type="SUPFAM" id="SSF56784">
    <property type="entry name" value="HAD-like"/>
    <property type="match status" value="1"/>
</dbReference>
<name>C7M1T2_ACIFD</name>
<dbReference type="CDD" id="cd02612">
    <property type="entry name" value="HAD_PGPPase"/>
    <property type="match status" value="1"/>
</dbReference>
<keyword evidence="5" id="KW-1133">Transmembrane helix</keyword>
<keyword evidence="5" id="KW-0812">Transmembrane</keyword>
<keyword evidence="4" id="KW-0460">Magnesium</keyword>
<dbReference type="RefSeq" id="WP_015799305.1">
    <property type="nucleotide sequence ID" value="NC_013124.1"/>
</dbReference>
<dbReference type="NCBIfam" id="TIGR01488">
    <property type="entry name" value="HAD-SF-IB"/>
    <property type="match status" value="1"/>
</dbReference>
<keyword evidence="5" id="KW-0472">Membrane</keyword>
<dbReference type="InterPro" id="IPR023214">
    <property type="entry name" value="HAD_sf"/>
</dbReference>
<gene>
    <name evidence="6" type="ordered locus">Afer_1925</name>
</gene>
<dbReference type="Gene3D" id="3.40.50.1000">
    <property type="entry name" value="HAD superfamily/HAD-like"/>
    <property type="match status" value="1"/>
</dbReference>
<dbReference type="AlphaFoldDB" id="C7M1T2"/>
<sequence>MEAAFFDLDKTVISRASLLAFGARFFQEGLINRRTVARSVWAQLVYRYLGANERRLRRLERSVLDLTQGWHQSVVRRVVAEALTEIVTPLVYREAVELIKLHQLAGRKVFLVSASPEEIVEPMAAFLGVDGQIATKPRVDEEGTYTGEMAFYNYGPYKAEAMAEVAQREGIDLAASYAYSDSYTDLPMLEAVGHPVAVNPDRVLARVAREHGWEILEFRHHTKVGRHRVLRTVGAVGLGIAITAIPATPFLRRATRRRRGVEPTDLLPPPLRQ</sequence>
<dbReference type="PANTHER" id="PTHR43344:SF13">
    <property type="entry name" value="PHOSPHATASE RV3661-RELATED"/>
    <property type="match status" value="1"/>
</dbReference>
<evidence type="ECO:0000256" key="4">
    <source>
        <dbReference type="ARBA" id="ARBA00022842"/>
    </source>
</evidence>
<comment type="similarity">
    <text evidence="1">Belongs to the HAD-like hydrolase superfamily. SerB family.</text>
</comment>
<dbReference type="Gene3D" id="1.20.1440.100">
    <property type="entry name" value="SG protein - dephosphorylation function"/>
    <property type="match status" value="1"/>
</dbReference>
<feature type="transmembrane region" description="Helical" evidence="5">
    <location>
        <begin position="229"/>
        <end position="251"/>
    </location>
</feature>
<dbReference type="GO" id="GO:0046872">
    <property type="term" value="F:metal ion binding"/>
    <property type="evidence" value="ECO:0007669"/>
    <property type="project" value="UniProtKB-KW"/>
</dbReference>
<evidence type="ECO:0000313" key="6">
    <source>
        <dbReference type="EMBL" id="ACU54829.1"/>
    </source>
</evidence>
<evidence type="ECO:0000313" key="7">
    <source>
        <dbReference type="Proteomes" id="UP000000771"/>
    </source>
</evidence>
<dbReference type="STRING" id="525909.Afer_1925"/>
<dbReference type="NCBIfam" id="TIGR01490">
    <property type="entry name" value="HAD-SF-IB-hyp1"/>
    <property type="match status" value="1"/>
</dbReference>
<evidence type="ECO:0000256" key="2">
    <source>
        <dbReference type="ARBA" id="ARBA00022723"/>
    </source>
</evidence>
<reference evidence="6 7" key="1">
    <citation type="journal article" date="2009" name="Stand. Genomic Sci.">
        <title>Complete genome sequence of Acidimicrobium ferrooxidans type strain (ICP).</title>
        <authorList>
            <person name="Clum A."/>
            <person name="Nolan M."/>
            <person name="Lang E."/>
            <person name="Glavina Del Rio T."/>
            <person name="Tice H."/>
            <person name="Copeland A."/>
            <person name="Cheng J.F."/>
            <person name="Lucas S."/>
            <person name="Chen F."/>
            <person name="Bruce D."/>
            <person name="Goodwin L."/>
            <person name="Pitluck S."/>
            <person name="Ivanova N."/>
            <person name="Mavrommatis K."/>
            <person name="Mikhailova N."/>
            <person name="Pati A."/>
            <person name="Chen A."/>
            <person name="Palaniappan K."/>
            <person name="Goker M."/>
            <person name="Spring S."/>
            <person name="Land M."/>
            <person name="Hauser L."/>
            <person name="Chang Y.J."/>
            <person name="Jeffries C.C."/>
            <person name="Chain P."/>
            <person name="Bristow J."/>
            <person name="Eisen J.A."/>
            <person name="Markowitz V."/>
            <person name="Hugenholtz P."/>
            <person name="Kyrpides N.C."/>
            <person name="Klenk H.P."/>
            <person name="Lapidus A."/>
        </authorList>
    </citation>
    <scope>NUCLEOTIDE SEQUENCE [LARGE SCALE GENOMIC DNA]</scope>
    <source>
        <strain evidence="7">DSM 10331 / JCM 15462 / NBRC 103882 / ICP</strain>
    </source>
</reference>
<dbReference type="InterPro" id="IPR006385">
    <property type="entry name" value="HAD_hydro_SerB1"/>
</dbReference>
<dbReference type="KEGG" id="afo:Afer_1925"/>
<dbReference type="HOGENOM" id="CLU_052657_1_0_11"/>
<dbReference type="Pfam" id="PF12710">
    <property type="entry name" value="HAD"/>
    <property type="match status" value="1"/>
</dbReference>
<keyword evidence="7" id="KW-1185">Reference proteome</keyword>
<evidence type="ECO:0000256" key="3">
    <source>
        <dbReference type="ARBA" id="ARBA00022801"/>
    </source>
</evidence>